<evidence type="ECO:0000313" key="2">
    <source>
        <dbReference type="Proteomes" id="UP001497516"/>
    </source>
</evidence>
<accession>A0AAV2GCE3</accession>
<dbReference type="Proteomes" id="UP001497516">
    <property type="component" value="Chromosome 8"/>
</dbReference>
<name>A0AAV2GCE3_9ROSI</name>
<dbReference type="EMBL" id="OZ034821">
    <property type="protein sequence ID" value="CAL1408364.1"/>
    <property type="molecule type" value="Genomic_DNA"/>
</dbReference>
<organism evidence="1 2">
    <name type="scientific">Linum trigynum</name>
    <dbReference type="NCBI Taxonomy" id="586398"/>
    <lineage>
        <taxon>Eukaryota</taxon>
        <taxon>Viridiplantae</taxon>
        <taxon>Streptophyta</taxon>
        <taxon>Embryophyta</taxon>
        <taxon>Tracheophyta</taxon>
        <taxon>Spermatophyta</taxon>
        <taxon>Magnoliopsida</taxon>
        <taxon>eudicotyledons</taxon>
        <taxon>Gunneridae</taxon>
        <taxon>Pentapetalae</taxon>
        <taxon>rosids</taxon>
        <taxon>fabids</taxon>
        <taxon>Malpighiales</taxon>
        <taxon>Linaceae</taxon>
        <taxon>Linum</taxon>
    </lineage>
</organism>
<proteinExistence type="predicted"/>
<evidence type="ECO:0000313" key="1">
    <source>
        <dbReference type="EMBL" id="CAL1408364.1"/>
    </source>
</evidence>
<gene>
    <name evidence="1" type="ORF">LTRI10_LOCUS47965</name>
</gene>
<sequence length="67" mass="7449">MPPKKNNTSSSSTEVADDAIGQQIREVLDRLVEHDQQLHAIGDDRNVILADIGQLKESQNLLQIEGR</sequence>
<dbReference type="AlphaFoldDB" id="A0AAV2GCE3"/>
<protein>
    <submittedName>
        <fullName evidence="1">Uncharacterized protein</fullName>
    </submittedName>
</protein>
<keyword evidence="2" id="KW-1185">Reference proteome</keyword>
<reference evidence="1 2" key="1">
    <citation type="submission" date="2024-04" db="EMBL/GenBank/DDBJ databases">
        <authorList>
            <person name="Fracassetti M."/>
        </authorList>
    </citation>
    <scope>NUCLEOTIDE SEQUENCE [LARGE SCALE GENOMIC DNA]</scope>
</reference>